<evidence type="ECO:0000313" key="2">
    <source>
        <dbReference type="Proteomes" id="UP000095229"/>
    </source>
</evidence>
<organism evidence="1 2">
    <name type="scientific">Legionella parisiensis</name>
    <dbReference type="NCBI Taxonomy" id="45071"/>
    <lineage>
        <taxon>Bacteria</taxon>
        <taxon>Pseudomonadati</taxon>
        <taxon>Pseudomonadota</taxon>
        <taxon>Gammaproteobacteria</taxon>
        <taxon>Legionellales</taxon>
        <taxon>Legionellaceae</taxon>
        <taxon>Legionella</taxon>
    </lineage>
</organism>
<dbReference type="EMBL" id="LSOG01000011">
    <property type="protein sequence ID" value="OEH48569.1"/>
    <property type="molecule type" value="Genomic_DNA"/>
</dbReference>
<dbReference type="GO" id="GO:0016740">
    <property type="term" value="F:transferase activity"/>
    <property type="evidence" value="ECO:0007669"/>
    <property type="project" value="UniProtKB-KW"/>
</dbReference>
<protein>
    <submittedName>
        <fullName evidence="1">Glutamyl-tRNA(Gln) amidotransferase subunit A</fullName>
    </submittedName>
</protein>
<evidence type="ECO:0000313" key="1">
    <source>
        <dbReference type="EMBL" id="OEH48569.1"/>
    </source>
</evidence>
<dbReference type="PANTHER" id="PTHR42678:SF34">
    <property type="entry name" value="OS04G0183300 PROTEIN"/>
    <property type="match status" value="1"/>
</dbReference>
<keyword evidence="2" id="KW-1185">Reference proteome</keyword>
<gene>
    <name evidence="1" type="primary">gatA_2</name>
    <name evidence="1" type="ORF">lpari_00404</name>
</gene>
<reference evidence="1 2" key="1">
    <citation type="submission" date="2016-02" db="EMBL/GenBank/DDBJ databases">
        <title>Secondary metabolites in Legionella.</title>
        <authorList>
            <person name="Tobias N.J."/>
            <person name="Bode H.B."/>
        </authorList>
    </citation>
    <scope>NUCLEOTIDE SEQUENCE [LARGE SCALE GENOMIC DNA]</scope>
    <source>
        <strain evidence="1 2">DSM 19216</strain>
    </source>
</reference>
<sequence length="155" mass="17443">MNKNQLDALLMPISTNGDATYDAMKVNTWRAPISSNSGLPAISINVGYSQETHMPIGVELISKQYQEGTLLEIAYAYETQVKQSILPLMPEENLALLHFTIPELNNLFTLLGKNAYEKFLIHSKDSSHLSDDLTPERFREITANTIQSYRKLIGK</sequence>
<dbReference type="PANTHER" id="PTHR42678">
    <property type="entry name" value="AMIDASE"/>
    <property type="match status" value="1"/>
</dbReference>
<dbReference type="InterPro" id="IPR036928">
    <property type="entry name" value="AS_sf"/>
</dbReference>
<dbReference type="AlphaFoldDB" id="A0A1E5JVL8"/>
<keyword evidence="1" id="KW-0808">Transferase</keyword>
<dbReference type="PATRIC" id="fig|45071.7.peg.439"/>
<dbReference type="SUPFAM" id="SSF75304">
    <property type="entry name" value="Amidase signature (AS) enzymes"/>
    <property type="match status" value="1"/>
</dbReference>
<dbReference type="Gene3D" id="3.90.1300.10">
    <property type="entry name" value="Amidase signature (AS) domain"/>
    <property type="match status" value="1"/>
</dbReference>
<dbReference type="Proteomes" id="UP000095229">
    <property type="component" value="Unassembled WGS sequence"/>
</dbReference>
<accession>A0A1E5JVL8</accession>
<name>A0A1E5JVL8_9GAMM</name>
<comment type="caution">
    <text evidence="1">The sequence shown here is derived from an EMBL/GenBank/DDBJ whole genome shotgun (WGS) entry which is preliminary data.</text>
</comment>
<proteinExistence type="predicted"/>